<feature type="transmembrane region" description="Helical" evidence="2">
    <location>
        <begin position="228"/>
        <end position="249"/>
    </location>
</feature>
<comment type="caution">
    <text evidence="3">The sequence shown here is derived from an EMBL/GenBank/DDBJ whole genome shotgun (WGS) entry which is preliminary data.</text>
</comment>
<gene>
    <name evidence="3" type="ORF">ACFQRI_07735</name>
</gene>
<feature type="transmembrane region" description="Helical" evidence="2">
    <location>
        <begin position="106"/>
        <end position="127"/>
    </location>
</feature>
<organism evidence="3 4">
    <name type="scientific">Saccharopolyspora griseoalba</name>
    <dbReference type="NCBI Taxonomy" id="1431848"/>
    <lineage>
        <taxon>Bacteria</taxon>
        <taxon>Bacillati</taxon>
        <taxon>Actinomycetota</taxon>
        <taxon>Actinomycetes</taxon>
        <taxon>Pseudonocardiales</taxon>
        <taxon>Pseudonocardiaceae</taxon>
        <taxon>Saccharopolyspora</taxon>
    </lineage>
</organism>
<feature type="region of interest" description="Disordered" evidence="1">
    <location>
        <begin position="285"/>
        <end position="307"/>
    </location>
</feature>
<dbReference type="PANTHER" id="PTHR40761:SF1">
    <property type="entry name" value="CONSERVED INTEGRAL MEMBRANE ALANINE VALINE AND LEUCINE RICH PROTEIN-RELATED"/>
    <property type="match status" value="1"/>
</dbReference>
<feature type="compositionally biased region" description="Basic residues" evidence="1">
    <location>
        <begin position="290"/>
        <end position="307"/>
    </location>
</feature>
<sequence length="307" mass="31219">MTVLAVLLAALGACGYALGARLQHGAVHDAMAGGGLGLRSQGRLVRNTRWLVGLGALGSGALLHAVALGLAPLSVVQPIGVLALPLTVLLNLGARGYRARELNPSVLLGVAAATGGVSMFVLLAVGSATSTPVSGAQQLVATELIAPAVLVIGAMAALTRAKVRCVLFAAGCAVAYGYVSLMTRALTQQLGTPELFGINPLPLLGIAVAMVTGGWLLQHAYASGPPDLVVACLTVIDPLVAVGLGIGLLGEAAEVGGWVAAGEVLCAAVACAGVFVLARYHPDKDDEPHARHRDHRERRSRRIALDN</sequence>
<reference evidence="4" key="1">
    <citation type="journal article" date="2019" name="Int. J. Syst. Evol. Microbiol.">
        <title>The Global Catalogue of Microorganisms (GCM) 10K type strain sequencing project: providing services to taxonomists for standard genome sequencing and annotation.</title>
        <authorList>
            <consortium name="The Broad Institute Genomics Platform"/>
            <consortium name="The Broad Institute Genome Sequencing Center for Infectious Disease"/>
            <person name="Wu L."/>
            <person name="Ma J."/>
        </authorList>
    </citation>
    <scope>NUCLEOTIDE SEQUENCE [LARGE SCALE GENOMIC DNA]</scope>
    <source>
        <strain evidence="4">WLHS5</strain>
    </source>
</reference>
<dbReference type="PANTHER" id="PTHR40761">
    <property type="entry name" value="CONSERVED INTEGRAL MEMBRANE ALANINE VALINE AND LEUCINE RICH PROTEIN-RELATED"/>
    <property type="match status" value="1"/>
</dbReference>
<keyword evidence="2" id="KW-1133">Transmembrane helix</keyword>
<dbReference type="Proteomes" id="UP001596504">
    <property type="component" value="Unassembled WGS sequence"/>
</dbReference>
<evidence type="ECO:0000256" key="2">
    <source>
        <dbReference type="SAM" id="Phobius"/>
    </source>
</evidence>
<evidence type="ECO:0008006" key="5">
    <source>
        <dbReference type="Google" id="ProtNLM"/>
    </source>
</evidence>
<dbReference type="EMBL" id="JBHTCJ010000003">
    <property type="protein sequence ID" value="MFC7341302.1"/>
    <property type="molecule type" value="Genomic_DNA"/>
</dbReference>
<accession>A0ABW2LFL6</accession>
<dbReference type="RefSeq" id="WP_380666021.1">
    <property type="nucleotide sequence ID" value="NZ_JBHTCJ010000003.1"/>
</dbReference>
<keyword evidence="2" id="KW-0812">Transmembrane</keyword>
<keyword evidence="2" id="KW-0472">Membrane</keyword>
<protein>
    <recommendedName>
        <fullName evidence="5">Integral membrane protein</fullName>
    </recommendedName>
</protein>
<evidence type="ECO:0000313" key="3">
    <source>
        <dbReference type="EMBL" id="MFC7341302.1"/>
    </source>
</evidence>
<feature type="transmembrane region" description="Helical" evidence="2">
    <location>
        <begin position="195"/>
        <end position="216"/>
    </location>
</feature>
<feature type="transmembrane region" description="Helical" evidence="2">
    <location>
        <begin position="139"/>
        <end position="158"/>
    </location>
</feature>
<evidence type="ECO:0000313" key="4">
    <source>
        <dbReference type="Proteomes" id="UP001596504"/>
    </source>
</evidence>
<keyword evidence="4" id="KW-1185">Reference proteome</keyword>
<feature type="transmembrane region" description="Helical" evidence="2">
    <location>
        <begin position="165"/>
        <end position="183"/>
    </location>
</feature>
<feature type="transmembrane region" description="Helical" evidence="2">
    <location>
        <begin position="255"/>
        <end position="278"/>
    </location>
</feature>
<feature type="transmembrane region" description="Helical" evidence="2">
    <location>
        <begin position="61"/>
        <end position="94"/>
    </location>
</feature>
<name>A0ABW2LFL6_9PSEU</name>
<evidence type="ECO:0000256" key="1">
    <source>
        <dbReference type="SAM" id="MobiDB-lite"/>
    </source>
</evidence>
<proteinExistence type="predicted"/>